<name>A0ABN9MDE5_9NEOB</name>
<evidence type="ECO:0000256" key="1">
    <source>
        <dbReference type="ARBA" id="ARBA00022614"/>
    </source>
</evidence>
<feature type="region of interest" description="Disordered" evidence="3">
    <location>
        <begin position="351"/>
        <end position="374"/>
    </location>
</feature>
<dbReference type="Proteomes" id="UP001176940">
    <property type="component" value="Unassembled WGS sequence"/>
</dbReference>
<dbReference type="InterPro" id="IPR032675">
    <property type="entry name" value="LRR_dom_sf"/>
</dbReference>
<keyword evidence="5" id="KW-1185">Reference proteome</keyword>
<evidence type="ECO:0000256" key="2">
    <source>
        <dbReference type="ARBA" id="ARBA00022737"/>
    </source>
</evidence>
<dbReference type="InterPro" id="IPR050836">
    <property type="entry name" value="SDS22/Internalin_LRR"/>
</dbReference>
<dbReference type="SMART" id="SM00365">
    <property type="entry name" value="LRR_SD22"/>
    <property type="match status" value="4"/>
</dbReference>
<proteinExistence type="predicted"/>
<dbReference type="SUPFAM" id="SSF52058">
    <property type="entry name" value="L domain-like"/>
    <property type="match status" value="1"/>
</dbReference>
<dbReference type="PANTHER" id="PTHR46652:SF8">
    <property type="entry name" value="LEUCINE RICH REPEAT CONTAINING 23"/>
    <property type="match status" value="1"/>
</dbReference>
<dbReference type="InterPro" id="IPR001611">
    <property type="entry name" value="Leu-rich_rpt"/>
</dbReference>
<reference evidence="4" key="1">
    <citation type="submission" date="2023-07" db="EMBL/GenBank/DDBJ databases">
        <authorList>
            <person name="Stuckert A."/>
        </authorList>
    </citation>
    <scope>NUCLEOTIDE SEQUENCE</scope>
</reference>
<accession>A0ABN9MDE5</accession>
<protein>
    <recommendedName>
        <fullName evidence="6">Leucine-rich repeat-containing protein 23</fullName>
    </recommendedName>
</protein>
<evidence type="ECO:0000256" key="3">
    <source>
        <dbReference type="SAM" id="MobiDB-lite"/>
    </source>
</evidence>
<keyword evidence="1" id="KW-0433">Leucine-rich repeat</keyword>
<sequence length="374" mass="42149">MTVIPDGNQGKHRVTKRGPALSYPMFTLVTGIVGRWRAMSDAEDDILDEEQEGEESLEEPNEDEEAGAEEGDDKAEEEGEEEEPEKEEPPPHVPLTEEMIKEGLSVLCKTGNGLAHAYVTLQEITDISILESFIHLRYVDLSQNSLGDLSPLRFLTHLLSLRVDHNQLVSAAGLGELPYLQQASLAQNRIQDLQGLAHPRLESLNLIGNELRSLESLDSSKLNSLHKLELRGNKLLGTAGLHLPNLRELYLAQNNLKTLEGLDHLVHLTSLHLRDNQLETLDGFSEKMKALQYLNLRGNLISRLQEVDKLKVLPMLRALVLRENPCEEEDGYRLETLVALPHLERLDKDFFEEEERTEAAETQRSRMEDGIPES</sequence>
<evidence type="ECO:0008006" key="6">
    <source>
        <dbReference type="Google" id="ProtNLM"/>
    </source>
</evidence>
<gene>
    <name evidence="4" type="ORF">RIMI_LOCUS19615007</name>
</gene>
<feature type="compositionally biased region" description="Basic and acidic residues" evidence="3">
    <location>
        <begin position="357"/>
        <end position="374"/>
    </location>
</feature>
<evidence type="ECO:0000313" key="4">
    <source>
        <dbReference type="EMBL" id="CAJ0964794.1"/>
    </source>
</evidence>
<dbReference type="SMART" id="SM00369">
    <property type="entry name" value="LRR_TYP"/>
    <property type="match status" value="5"/>
</dbReference>
<evidence type="ECO:0000313" key="5">
    <source>
        <dbReference type="Proteomes" id="UP001176940"/>
    </source>
</evidence>
<feature type="region of interest" description="Disordered" evidence="3">
    <location>
        <begin position="41"/>
        <end position="93"/>
    </location>
</feature>
<feature type="compositionally biased region" description="Acidic residues" evidence="3">
    <location>
        <begin position="41"/>
        <end position="86"/>
    </location>
</feature>
<dbReference type="Gene3D" id="3.80.10.10">
    <property type="entry name" value="Ribonuclease Inhibitor"/>
    <property type="match status" value="2"/>
</dbReference>
<dbReference type="PANTHER" id="PTHR46652">
    <property type="entry name" value="LEUCINE-RICH REPEAT AND IQ DOMAIN-CONTAINING PROTEIN 1-RELATED"/>
    <property type="match status" value="1"/>
</dbReference>
<keyword evidence="2" id="KW-0677">Repeat</keyword>
<comment type="caution">
    <text evidence="4">The sequence shown here is derived from an EMBL/GenBank/DDBJ whole genome shotgun (WGS) entry which is preliminary data.</text>
</comment>
<dbReference type="EMBL" id="CAUEEQ010063164">
    <property type="protein sequence ID" value="CAJ0964794.1"/>
    <property type="molecule type" value="Genomic_DNA"/>
</dbReference>
<dbReference type="PROSITE" id="PS51450">
    <property type="entry name" value="LRR"/>
    <property type="match status" value="5"/>
</dbReference>
<organism evidence="4 5">
    <name type="scientific">Ranitomeya imitator</name>
    <name type="common">mimic poison frog</name>
    <dbReference type="NCBI Taxonomy" id="111125"/>
    <lineage>
        <taxon>Eukaryota</taxon>
        <taxon>Metazoa</taxon>
        <taxon>Chordata</taxon>
        <taxon>Craniata</taxon>
        <taxon>Vertebrata</taxon>
        <taxon>Euteleostomi</taxon>
        <taxon>Amphibia</taxon>
        <taxon>Batrachia</taxon>
        <taxon>Anura</taxon>
        <taxon>Neobatrachia</taxon>
        <taxon>Hyloidea</taxon>
        <taxon>Dendrobatidae</taxon>
        <taxon>Dendrobatinae</taxon>
        <taxon>Ranitomeya</taxon>
    </lineage>
</organism>
<dbReference type="InterPro" id="IPR003591">
    <property type="entry name" value="Leu-rich_rpt_typical-subtyp"/>
</dbReference>
<dbReference type="Pfam" id="PF14580">
    <property type="entry name" value="LRR_9"/>
    <property type="match status" value="1"/>
</dbReference>